<keyword evidence="8" id="KW-0472">Membrane</keyword>
<sequence length="504" mass="54065">MRLRKVFPSPRWGVHPPDRKRPAADLPLRVLPLPERLFVPLQQHIGTPARPIVRAGQRVLKGQLLAEPQGTLSAAIHAPSSGQVLTIGEVTAPHPSALPIPAIVIACDGEERWIESDAPSDPFDLTPEEINRRIAAAGIVGLGGATFPAALKLGLGYRAGIHTLLINGSECEPYLSCDDRLMRDKPEAILDGVRLMLQATGARQALIGIESNKPEAIAAMEQAAQPYPELRVRILPARYPMGSERHLFAKLTGTELPADCRTTDLGVLVHNVATAYAVHQALRLGHPLVERILTLNGGAIANPGNVRVPIGTLVETLLEMDELNETPARLIMGGPMMGQSLPHARVPVVKGTSGLLALTAAETAFGTPRPCIRCASCARACPMNLLPMEMAARIGADDLDGAVELGLKDCLACGCCAYVCPAHLPLVQSFNHAKGALAARERARLRTESARRLAAARAERLEREARERAEAAARRKTERALRATKDPTPTITDPSAPERQAEVV</sequence>
<evidence type="ECO:0000313" key="11">
    <source>
        <dbReference type="EMBL" id="QGU33198.1"/>
    </source>
</evidence>
<dbReference type="KEGG" id="ttp:E6P07_09555"/>
<keyword evidence="12" id="KW-1185">Reference proteome</keyword>
<dbReference type="InterPro" id="IPR017896">
    <property type="entry name" value="4Fe4S_Fe-S-bd"/>
</dbReference>
<dbReference type="Gene3D" id="3.30.70.3270">
    <property type="match status" value="1"/>
</dbReference>
<dbReference type="GO" id="GO:0046872">
    <property type="term" value="F:metal ion binding"/>
    <property type="evidence" value="ECO:0007669"/>
    <property type="project" value="UniProtKB-KW"/>
</dbReference>
<comment type="cofactor">
    <cofactor evidence="8">
        <name>[4Fe-4S] cluster</name>
        <dbReference type="ChEBI" id="CHEBI:49883"/>
    </cofactor>
    <text evidence="8">Binds 2 [4Fe-4S] clusters per subunit.</text>
</comment>
<feature type="region of interest" description="Disordered" evidence="9">
    <location>
        <begin position="459"/>
        <end position="504"/>
    </location>
</feature>
<dbReference type="OrthoDB" id="9767754at2"/>
<dbReference type="GO" id="GO:0051539">
    <property type="term" value="F:4 iron, 4 sulfur cluster binding"/>
    <property type="evidence" value="ECO:0007669"/>
    <property type="project" value="UniProtKB-KW"/>
</dbReference>
<keyword evidence="4 8" id="KW-0677">Repeat</keyword>
<keyword evidence="6 8" id="KW-0408">Iron</keyword>
<reference evidence="11 12" key="1">
    <citation type="submission" date="2019-12" db="EMBL/GenBank/DDBJ databases">
        <title>The complete genome of the thermophilic, anoxygenic phototrophic gammaproteobacterium Thermochromatium tepidum.</title>
        <authorList>
            <person name="Sattley W.M."/>
            <person name="Swingley W.D."/>
            <person name="Burchell B.M."/>
            <person name="Gurbani S.A."/>
            <person name="Kujawa C.M."/>
            <person name="Nuccio D.A."/>
            <person name="Schladweiler J."/>
            <person name="Shaffer K.N."/>
            <person name="Stokes L.M."/>
            <person name="Touchman J.W."/>
            <person name="Blankenship R.E."/>
            <person name="Madigan M.T."/>
        </authorList>
    </citation>
    <scope>NUCLEOTIDE SEQUENCE [LARGE SCALE GENOMIC DNA]</scope>
    <source>
        <strain evidence="11 12">ATCC 43061</strain>
    </source>
</reference>
<evidence type="ECO:0000256" key="1">
    <source>
        <dbReference type="ARBA" id="ARBA00022448"/>
    </source>
</evidence>
<dbReference type="InterPro" id="IPR010208">
    <property type="entry name" value="Ion_transpt_RnfC/RsxC"/>
</dbReference>
<dbReference type="RefSeq" id="WP_153975392.1">
    <property type="nucleotide sequence ID" value="NZ_CP039268.1"/>
</dbReference>
<dbReference type="Pfam" id="PF12838">
    <property type="entry name" value="Fer4_7"/>
    <property type="match status" value="1"/>
</dbReference>
<evidence type="ECO:0000256" key="7">
    <source>
        <dbReference type="ARBA" id="ARBA00023014"/>
    </source>
</evidence>
<dbReference type="GO" id="GO:0009055">
    <property type="term" value="F:electron transfer activity"/>
    <property type="evidence" value="ECO:0007669"/>
    <property type="project" value="InterPro"/>
</dbReference>
<feature type="binding site" evidence="8">
    <location>
        <position position="413"/>
    </location>
    <ligand>
        <name>[4Fe-4S] cluster</name>
        <dbReference type="ChEBI" id="CHEBI:49883"/>
        <label>2</label>
    </ligand>
</feature>
<evidence type="ECO:0000256" key="2">
    <source>
        <dbReference type="ARBA" id="ARBA00022485"/>
    </source>
</evidence>
<evidence type="ECO:0000256" key="5">
    <source>
        <dbReference type="ARBA" id="ARBA00022982"/>
    </source>
</evidence>
<dbReference type="PANTHER" id="PTHR43034:SF2">
    <property type="entry name" value="ION-TRANSLOCATING OXIDOREDUCTASE COMPLEX SUBUNIT C"/>
    <property type="match status" value="1"/>
</dbReference>
<feature type="compositionally biased region" description="Basic and acidic residues" evidence="9">
    <location>
        <begin position="459"/>
        <end position="485"/>
    </location>
</feature>
<dbReference type="Pfam" id="PF13375">
    <property type="entry name" value="RnfC_N"/>
    <property type="match status" value="1"/>
</dbReference>
<evidence type="ECO:0000256" key="3">
    <source>
        <dbReference type="ARBA" id="ARBA00022723"/>
    </source>
</evidence>
<dbReference type="GO" id="GO:0005886">
    <property type="term" value="C:plasma membrane"/>
    <property type="evidence" value="ECO:0007669"/>
    <property type="project" value="UniProtKB-SubCell"/>
</dbReference>
<keyword evidence="8" id="KW-0997">Cell inner membrane</keyword>
<dbReference type="Pfam" id="PF01512">
    <property type="entry name" value="Complex1_51K"/>
    <property type="match status" value="1"/>
</dbReference>
<feature type="binding site" evidence="8">
    <location>
        <position position="416"/>
    </location>
    <ligand>
        <name>[4Fe-4S] cluster</name>
        <dbReference type="ChEBI" id="CHEBI:49883"/>
        <label>2</label>
    </ligand>
</feature>
<feature type="domain" description="4Fe-4S ferredoxin-type" evidence="10">
    <location>
        <begin position="401"/>
        <end position="430"/>
    </location>
</feature>
<feature type="binding site" evidence="8">
    <location>
        <position position="381"/>
    </location>
    <ligand>
        <name>[4Fe-4S] cluster</name>
        <dbReference type="ChEBI" id="CHEBI:49883"/>
        <label>2</label>
    </ligand>
</feature>
<dbReference type="PROSITE" id="PS51379">
    <property type="entry name" value="4FE4S_FER_2"/>
    <property type="match status" value="2"/>
</dbReference>
<dbReference type="EC" id="7.-.-.-" evidence="8"/>
<dbReference type="PANTHER" id="PTHR43034">
    <property type="entry name" value="ION-TRANSLOCATING OXIDOREDUCTASE COMPLEX SUBUNIT C"/>
    <property type="match status" value="1"/>
</dbReference>
<protein>
    <recommendedName>
        <fullName evidence="8">Ion-translocating oxidoreductase complex subunit C</fullName>
        <ecNumber evidence="8">7.-.-.-</ecNumber>
    </recommendedName>
    <alternativeName>
        <fullName evidence="8">Rnf electron transport complex subunit C</fullName>
    </alternativeName>
</protein>
<dbReference type="SUPFAM" id="SSF46548">
    <property type="entry name" value="alpha-helical ferredoxin"/>
    <property type="match status" value="1"/>
</dbReference>
<keyword evidence="1 8" id="KW-0813">Transport</keyword>
<dbReference type="HAMAP" id="MF_00461">
    <property type="entry name" value="RsxC_RnfC"/>
    <property type="match status" value="1"/>
</dbReference>
<keyword evidence="3 8" id="KW-0479">Metal-binding</keyword>
<dbReference type="NCBIfam" id="TIGR01945">
    <property type="entry name" value="rnfC"/>
    <property type="match status" value="1"/>
</dbReference>
<comment type="function">
    <text evidence="8">Part of a membrane-bound complex that couples electron transfer with translocation of ions across the membrane.</text>
</comment>
<evidence type="ECO:0000256" key="6">
    <source>
        <dbReference type="ARBA" id="ARBA00023004"/>
    </source>
</evidence>
<feature type="binding site" evidence="8">
    <location>
        <position position="410"/>
    </location>
    <ligand>
        <name>[4Fe-4S] cluster</name>
        <dbReference type="ChEBI" id="CHEBI:49883"/>
        <label>2</label>
    </ligand>
</feature>
<keyword evidence="8" id="KW-1278">Translocase</keyword>
<feature type="binding site" evidence="8">
    <location>
        <position position="374"/>
    </location>
    <ligand>
        <name>[4Fe-4S] cluster</name>
        <dbReference type="ChEBI" id="CHEBI:49883"/>
        <label>1</label>
    </ligand>
</feature>
<evidence type="ECO:0000256" key="8">
    <source>
        <dbReference type="HAMAP-Rule" id="MF_00461"/>
    </source>
</evidence>
<comment type="subunit">
    <text evidence="8">The complex is composed of six subunits: RnfA, RnfB, RnfC, RnfD, RnfE and RnfG.</text>
</comment>
<dbReference type="EMBL" id="CP039268">
    <property type="protein sequence ID" value="QGU33198.1"/>
    <property type="molecule type" value="Genomic_DNA"/>
</dbReference>
<evidence type="ECO:0000256" key="9">
    <source>
        <dbReference type="SAM" id="MobiDB-lite"/>
    </source>
</evidence>
<dbReference type="InterPro" id="IPR011538">
    <property type="entry name" value="Nuo51_FMN-bd"/>
</dbReference>
<dbReference type="InterPro" id="IPR037225">
    <property type="entry name" value="Nuo51_FMN-bd_sf"/>
</dbReference>
<evidence type="ECO:0000256" key="4">
    <source>
        <dbReference type="ARBA" id="ARBA00022737"/>
    </source>
</evidence>
<dbReference type="AlphaFoldDB" id="A0A6I6E9F7"/>
<feature type="binding site" evidence="8">
    <location>
        <position position="371"/>
    </location>
    <ligand>
        <name>[4Fe-4S] cluster</name>
        <dbReference type="ChEBI" id="CHEBI:49883"/>
        <label>1</label>
    </ligand>
</feature>
<dbReference type="Proteomes" id="UP000426424">
    <property type="component" value="Chromosome"/>
</dbReference>
<organism evidence="11 12">
    <name type="scientific">Thermochromatium tepidum ATCC 43061</name>
    <dbReference type="NCBI Taxonomy" id="316276"/>
    <lineage>
        <taxon>Bacteria</taxon>
        <taxon>Pseudomonadati</taxon>
        <taxon>Pseudomonadota</taxon>
        <taxon>Gammaproteobacteria</taxon>
        <taxon>Chromatiales</taxon>
        <taxon>Chromatiaceae</taxon>
        <taxon>Thermochromatium</taxon>
    </lineage>
</organism>
<keyword evidence="8" id="KW-1003">Cell membrane</keyword>
<dbReference type="InterPro" id="IPR026902">
    <property type="entry name" value="RnfC_N"/>
</dbReference>
<proteinExistence type="inferred from homology"/>
<dbReference type="SUPFAM" id="SSF142019">
    <property type="entry name" value="Nqo1 FMN-binding domain-like"/>
    <property type="match status" value="1"/>
</dbReference>
<dbReference type="Gene3D" id="3.40.50.11540">
    <property type="entry name" value="NADH-ubiquinone oxidoreductase 51kDa subunit"/>
    <property type="match status" value="1"/>
</dbReference>
<accession>A0A6I6E9F7</accession>
<evidence type="ECO:0000313" key="12">
    <source>
        <dbReference type="Proteomes" id="UP000426424"/>
    </source>
</evidence>
<gene>
    <name evidence="11" type="primary">rsxC</name>
    <name evidence="8" type="synonym">rnfC</name>
    <name evidence="11" type="ORF">E6P07_09555</name>
</gene>
<comment type="similarity">
    <text evidence="8">Belongs to the 4Fe4S bacterial-type ferredoxin family. RnfC subfamily.</text>
</comment>
<dbReference type="InterPro" id="IPR017900">
    <property type="entry name" value="4Fe4S_Fe_S_CS"/>
</dbReference>
<keyword evidence="5 8" id="KW-0249">Electron transport</keyword>
<evidence type="ECO:0000259" key="10">
    <source>
        <dbReference type="PROSITE" id="PS51379"/>
    </source>
</evidence>
<keyword evidence="2 8" id="KW-0004">4Fe-4S</keyword>
<dbReference type="NCBIfam" id="NF003454">
    <property type="entry name" value="PRK05035.1"/>
    <property type="match status" value="1"/>
</dbReference>
<dbReference type="GO" id="GO:0022900">
    <property type="term" value="P:electron transport chain"/>
    <property type="evidence" value="ECO:0007669"/>
    <property type="project" value="UniProtKB-UniRule"/>
</dbReference>
<feature type="binding site" evidence="8">
    <location>
        <position position="377"/>
    </location>
    <ligand>
        <name>[4Fe-4S] cluster</name>
        <dbReference type="ChEBI" id="CHEBI:49883"/>
        <label>1</label>
    </ligand>
</feature>
<name>A0A6I6E9F7_THETI</name>
<dbReference type="PROSITE" id="PS00198">
    <property type="entry name" value="4FE4S_FER_1"/>
    <property type="match status" value="1"/>
</dbReference>
<keyword evidence="7 8" id="KW-0411">Iron-sulfur</keyword>
<feature type="binding site" evidence="8">
    <location>
        <position position="420"/>
    </location>
    <ligand>
        <name>[4Fe-4S] cluster</name>
        <dbReference type="ChEBI" id="CHEBI:49883"/>
        <label>1</label>
    </ligand>
</feature>
<feature type="domain" description="4Fe-4S ferredoxin-type" evidence="10">
    <location>
        <begin position="361"/>
        <end position="391"/>
    </location>
</feature>
<comment type="subcellular location">
    <subcellularLocation>
        <location evidence="8">Cell inner membrane</location>
        <topology evidence="8">Peripheral membrane protein</topology>
    </subcellularLocation>
</comment>